<sequence length="335" mass="38294">MQPNSPASTHQLNGTHTINETENQRRKSARVSLVVGRRSPAGSKRHANRGAWRKLLYKSSQASTIPSHPYEQNGHQFSRLLEIINNPRSRECLKNKMNKCNNKFPSFNSSMNGTHTTNKQTENQRKKPARVSLVVGRKRPAGSKRNANRGDVEKVAIQSSQASTSSQSSIRTKRPSIFQTARNNQQAKKPRVSQKQNVARYVGDDVFGNYHMIKSLDQFKTILQKAQPKHNLSTELVKKLHLRVNHWLEDVFVDLCENTNQPYGFVTFQNLKECMMDQALVPDGISDDDLLMTMKQKMSKEDFKRSEGILYPSRHSKRNDTDDYFSGIKKEPLSR</sequence>
<evidence type="ECO:0000313" key="3">
    <source>
        <dbReference type="Proteomes" id="UP000094527"/>
    </source>
</evidence>
<feature type="compositionally biased region" description="Low complexity" evidence="1">
    <location>
        <begin position="158"/>
        <end position="169"/>
    </location>
</feature>
<dbReference type="AlphaFoldDB" id="A0A1D2M3U5"/>
<feature type="region of interest" description="Disordered" evidence="1">
    <location>
        <begin position="104"/>
        <end position="174"/>
    </location>
</feature>
<feature type="compositionally biased region" description="Polar residues" evidence="1">
    <location>
        <begin position="1"/>
        <end position="21"/>
    </location>
</feature>
<feature type="region of interest" description="Disordered" evidence="1">
    <location>
        <begin position="300"/>
        <end position="335"/>
    </location>
</feature>
<name>A0A1D2M3U5_ORCCI</name>
<feature type="region of interest" description="Disordered" evidence="1">
    <location>
        <begin position="1"/>
        <end position="48"/>
    </location>
</feature>
<reference evidence="2 3" key="1">
    <citation type="journal article" date="2016" name="Genome Biol. Evol.">
        <title>Gene Family Evolution Reflects Adaptation to Soil Environmental Stressors in the Genome of the Collembolan Orchesella cincta.</title>
        <authorList>
            <person name="Faddeeva-Vakhrusheva A."/>
            <person name="Derks M.F."/>
            <person name="Anvar S.Y."/>
            <person name="Agamennone V."/>
            <person name="Suring W."/>
            <person name="Smit S."/>
            <person name="van Straalen N.M."/>
            <person name="Roelofs D."/>
        </authorList>
    </citation>
    <scope>NUCLEOTIDE SEQUENCE [LARGE SCALE GENOMIC DNA]</scope>
    <source>
        <tissue evidence="2">Mixed pool</tissue>
    </source>
</reference>
<evidence type="ECO:0000256" key="1">
    <source>
        <dbReference type="SAM" id="MobiDB-lite"/>
    </source>
</evidence>
<feature type="compositionally biased region" description="Polar residues" evidence="1">
    <location>
        <begin position="104"/>
        <end position="121"/>
    </location>
</feature>
<comment type="caution">
    <text evidence="2">The sequence shown here is derived from an EMBL/GenBank/DDBJ whole genome shotgun (WGS) entry which is preliminary data.</text>
</comment>
<dbReference type="EMBL" id="LJIJ01004902">
    <property type="protein sequence ID" value="ODM87653.1"/>
    <property type="molecule type" value="Genomic_DNA"/>
</dbReference>
<proteinExistence type="predicted"/>
<protein>
    <submittedName>
        <fullName evidence="2">Uncharacterized protein</fullName>
    </submittedName>
</protein>
<gene>
    <name evidence="2" type="ORF">Ocin01_19029</name>
</gene>
<organism evidence="2 3">
    <name type="scientific">Orchesella cincta</name>
    <name type="common">Springtail</name>
    <name type="synonym">Podura cincta</name>
    <dbReference type="NCBI Taxonomy" id="48709"/>
    <lineage>
        <taxon>Eukaryota</taxon>
        <taxon>Metazoa</taxon>
        <taxon>Ecdysozoa</taxon>
        <taxon>Arthropoda</taxon>
        <taxon>Hexapoda</taxon>
        <taxon>Collembola</taxon>
        <taxon>Entomobryomorpha</taxon>
        <taxon>Entomobryoidea</taxon>
        <taxon>Orchesellidae</taxon>
        <taxon>Orchesellinae</taxon>
        <taxon>Orchesella</taxon>
    </lineage>
</organism>
<evidence type="ECO:0000313" key="2">
    <source>
        <dbReference type="EMBL" id="ODM87653.1"/>
    </source>
</evidence>
<keyword evidence="3" id="KW-1185">Reference proteome</keyword>
<accession>A0A1D2M3U5</accession>
<dbReference type="Proteomes" id="UP000094527">
    <property type="component" value="Unassembled WGS sequence"/>
</dbReference>